<dbReference type="EMBL" id="CP133838">
    <property type="protein sequence ID" value="WMY72301.1"/>
    <property type="molecule type" value="Genomic_DNA"/>
</dbReference>
<organism evidence="3 4">
    <name type="scientific">Buttiauxella selenatireducens</name>
    <dbReference type="NCBI Taxonomy" id="3073902"/>
    <lineage>
        <taxon>Bacteria</taxon>
        <taxon>Pseudomonadati</taxon>
        <taxon>Pseudomonadota</taxon>
        <taxon>Gammaproteobacteria</taxon>
        <taxon>Enterobacterales</taxon>
        <taxon>Enterobacteriaceae</taxon>
        <taxon>Buttiauxella</taxon>
    </lineage>
</organism>
<feature type="compositionally biased region" description="Polar residues" evidence="1">
    <location>
        <begin position="81"/>
        <end position="97"/>
    </location>
</feature>
<reference evidence="3 4" key="1">
    <citation type="submission" date="2023-09" db="EMBL/GenBank/DDBJ databases">
        <title>Buttiauxella selenatireducens sp. nov., isolated from the rhizosphere of Cardamine hupingshanesis.</title>
        <authorList>
            <person name="Zhang S."/>
            <person name="Xu Z."/>
            <person name="Wang H."/>
            <person name="Guo Y."/>
        </authorList>
    </citation>
    <scope>NUCLEOTIDE SEQUENCE [LARGE SCALE GENOMIC DNA]</scope>
    <source>
        <strain evidence="3 4">R73</strain>
    </source>
</reference>
<keyword evidence="4" id="KW-1185">Reference proteome</keyword>
<feature type="region of interest" description="Disordered" evidence="1">
    <location>
        <begin position="49"/>
        <end position="97"/>
    </location>
</feature>
<evidence type="ECO:0000313" key="4">
    <source>
        <dbReference type="Proteomes" id="UP001246690"/>
    </source>
</evidence>
<feature type="compositionally biased region" description="Polar residues" evidence="1">
    <location>
        <begin position="49"/>
        <end position="60"/>
    </location>
</feature>
<feature type="signal peptide" evidence="2">
    <location>
        <begin position="1"/>
        <end position="24"/>
    </location>
</feature>
<accession>A0ABY9S472</accession>
<evidence type="ECO:0000256" key="1">
    <source>
        <dbReference type="SAM" id="MobiDB-lite"/>
    </source>
</evidence>
<dbReference type="Proteomes" id="UP001246690">
    <property type="component" value="Chromosome"/>
</dbReference>
<evidence type="ECO:0000256" key="2">
    <source>
        <dbReference type="SAM" id="SignalP"/>
    </source>
</evidence>
<keyword evidence="2" id="KW-0732">Signal</keyword>
<name>A0ABY9S472_9ENTR</name>
<gene>
    <name evidence="3" type="ORF">RHD99_12420</name>
</gene>
<proteinExistence type="predicted"/>
<dbReference type="RefSeq" id="WP_183271510.1">
    <property type="nucleotide sequence ID" value="NZ_CP133838.1"/>
</dbReference>
<feature type="chain" id="PRO_5046684245" description="Secreted protein" evidence="2">
    <location>
        <begin position="25"/>
        <end position="97"/>
    </location>
</feature>
<evidence type="ECO:0000313" key="3">
    <source>
        <dbReference type="EMBL" id="WMY72301.1"/>
    </source>
</evidence>
<protein>
    <recommendedName>
        <fullName evidence="5">Secreted protein</fullName>
    </recommendedName>
</protein>
<sequence>MMKKIILALLTTALVAGTVSPAFAISASYRAKLEHSGCTQVSEADGSCNVNKSKAQNQKHTVAHKSKTPMITHDGKRLPTCASTGGSQADNGTTCWF</sequence>
<evidence type="ECO:0008006" key="5">
    <source>
        <dbReference type="Google" id="ProtNLM"/>
    </source>
</evidence>